<proteinExistence type="predicted"/>
<name>A0A8X6K1Y5_NEPPI</name>
<gene>
    <name evidence="2" type="primary">NCL1_20295</name>
    <name evidence="2" type="ORF">NPIL_609801</name>
</gene>
<keyword evidence="3" id="KW-1185">Reference proteome</keyword>
<feature type="region of interest" description="Disordered" evidence="1">
    <location>
        <begin position="84"/>
        <end position="177"/>
    </location>
</feature>
<comment type="caution">
    <text evidence="2">The sequence shown here is derived from an EMBL/GenBank/DDBJ whole genome shotgun (WGS) entry which is preliminary data.</text>
</comment>
<dbReference type="Proteomes" id="UP000887013">
    <property type="component" value="Unassembled WGS sequence"/>
</dbReference>
<protein>
    <submittedName>
        <fullName evidence="2">Uncharacterized protein</fullName>
    </submittedName>
</protein>
<reference evidence="2" key="1">
    <citation type="submission" date="2020-08" db="EMBL/GenBank/DDBJ databases">
        <title>Multicomponent nature underlies the extraordinary mechanical properties of spider dragline silk.</title>
        <authorList>
            <person name="Kono N."/>
            <person name="Nakamura H."/>
            <person name="Mori M."/>
            <person name="Yoshida Y."/>
            <person name="Ohtoshi R."/>
            <person name="Malay A.D."/>
            <person name="Moran D.A.P."/>
            <person name="Tomita M."/>
            <person name="Numata K."/>
            <person name="Arakawa K."/>
        </authorList>
    </citation>
    <scope>NUCLEOTIDE SEQUENCE</scope>
</reference>
<accession>A0A8X6K1Y5</accession>
<evidence type="ECO:0000313" key="2">
    <source>
        <dbReference type="EMBL" id="GFS55960.1"/>
    </source>
</evidence>
<dbReference type="AlphaFoldDB" id="A0A8X6K1Y5"/>
<sequence>MGTLGPAYQIQPVVYTNVPPPQPANLTQPPTSMVVSITEPTNYPLPSRFTHPPPMTQSELAKHRFYSTMNVSVPSSVNTASTYCLQESNVNHPTELPPRRGASKQSDAQDRELMPPPPTNLTSSLSTNDREKEESETSAEDDGPLKKRLKGALGGIASIYGSDDSDEDEPPSPTKRK</sequence>
<evidence type="ECO:0000313" key="3">
    <source>
        <dbReference type="Proteomes" id="UP000887013"/>
    </source>
</evidence>
<evidence type="ECO:0000256" key="1">
    <source>
        <dbReference type="SAM" id="MobiDB-lite"/>
    </source>
</evidence>
<dbReference type="EMBL" id="BMAW01092621">
    <property type="protein sequence ID" value="GFS55960.1"/>
    <property type="molecule type" value="Genomic_DNA"/>
</dbReference>
<organism evidence="2 3">
    <name type="scientific">Nephila pilipes</name>
    <name type="common">Giant wood spider</name>
    <name type="synonym">Nephila maculata</name>
    <dbReference type="NCBI Taxonomy" id="299642"/>
    <lineage>
        <taxon>Eukaryota</taxon>
        <taxon>Metazoa</taxon>
        <taxon>Ecdysozoa</taxon>
        <taxon>Arthropoda</taxon>
        <taxon>Chelicerata</taxon>
        <taxon>Arachnida</taxon>
        <taxon>Araneae</taxon>
        <taxon>Araneomorphae</taxon>
        <taxon>Entelegynae</taxon>
        <taxon>Araneoidea</taxon>
        <taxon>Nephilidae</taxon>
        <taxon>Nephila</taxon>
    </lineage>
</organism>
<dbReference type="OrthoDB" id="397265at2759"/>